<evidence type="ECO:0000256" key="1">
    <source>
        <dbReference type="SAM" id="MobiDB-lite"/>
    </source>
</evidence>
<name>A0A0A8Z8Z9_ARUDO</name>
<evidence type="ECO:0000313" key="2">
    <source>
        <dbReference type="EMBL" id="JAD34118.1"/>
    </source>
</evidence>
<accession>A0A0A8Z8Z9</accession>
<dbReference type="EMBL" id="GBRH01263777">
    <property type="protein sequence ID" value="JAD34118.1"/>
    <property type="molecule type" value="Transcribed_RNA"/>
</dbReference>
<protein>
    <submittedName>
        <fullName evidence="2">Uncharacterized protein</fullName>
    </submittedName>
</protein>
<feature type="region of interest" description="Disordered" evidence="1">
    <location>
        <begin position="30"/>
        <end position="55"/>
    </location>
</feature>
<feature type="compositionally biased region" description="Polar residues" evidence="1">
    <location>
        <begin position="30"/>
        <end position="48"/>
    </location>
</feature>
<organism evidence="2">
    <name type="scientific">Arundo donax</name>
    <name type="common">Giant reed</name>
    <name type="synonym">Donax arundinaceus</name>
    <dbReference type="NCBI Taxonomy" id="35708"/>
    <lineage>
        <taxon>Eukaryota</taxon>
        <taxon>Viridiplantae</taxon>
        <taxon>Streptophyta</taxon>
        <taxon>Embryophyta</taxon>
        <taxon>Tracheophyta</taxon>
        <taxon>Spermatophyta</taxon>
        <taxon>Magnoliopsida</taxon>
        <taxon>Liliopsida</taxon>
        <taxon>Poales</taxon>
        <taxon>Poaceae</taxon>
        <taxon>PACMAD clade</taxon>
        <taxon>Arundinoideae</taxon>
        <taxon>Arundineae</taxon>
        <taxon>Arundo</taxon>
    </lineage>
</organism>
<sequence length="55" mass="5406">MPRGSCRSGASRSLPAAVATAAWPSSATCSSAPSRCASTAPLSDSSHTPADPFIA</sequence>
<proteinExistence type="predicted"/>
<reference evidence="2" key="1">
    <citation type="submission" date="2014-09" db="EMBL/GenBank/DDBJ databases">
        <authorList>
            <person name="Magalhaes I.L.F."/>
            <person name="Oliveira U."/>
            <person name="Santos F.R."/>
            <person name="Vidigal T.H.D.A."/>
            <person name="Brescovit A.D."/>
            <person name="Santos A.J."/>
        </authorList>
    </citation>
    <scope>NUCLEOTIDE SEQUENCE</scope>
    <source>
        <tissue evidence="2">Shoot tissue taken approximately 20 cm above the soil surface</tissue>
    </source>
</reference>
<reference evidence="2" key="2">
    <citation type="journal article" date="2015" name="Data Brief">
        <title>Shoot transcriptome of the giant reed, Arundo donax.</title>
        <authorList>
            <person name="Barrero R.A."/>
            <person name="Guerrero F.D."/>
            <person name="Moolhuijzen P."/>
            <person name="Goolsby J.A."/>
            <person name="Tidwell J."/>
            <person name="Bellgard S.E."/>
            <person name="Bellgard M.I."/>
        </authorList>
    </citation>
    <scope>NUCLEOTIDE SEQUENCE</scope>
    <source>
        <tissue evidence="2">Shoot tissue taken approximately 20 cm above the soil surface</tissue>
    </source>
</reference>
<dbReference type="AlphaFoldDB" id="A0A0A8Z8Z9"/>